<dbReference type="Proteomes" id="UP000297649">
    <property type="component" value="Unassembled WGS sequence"/>
</dbReference>
<name>A0A6H3NMD8_9LEPT</name>
<reference evidence="1" key="1">
    <citation type="journal article" date="2019" name="PLoS Negl. Trop. Dis.">
        <title>Revisiting the worldwide diversity of Leptospira species in the environment.</title>
        <authorList>
            <person name="Vincent A.T."/>
            <person name="Schiettekatte O."/>
            <person name="Bourhy P."/>
            <person name="Veyrier F.J."/>
            <person name="Picardeau M."/>
        </authorList>
    </citation>
    <scope>NUCLEOTIDE SEQUENCE [LARGE SCALE GENOMIC DNA]</scope>
    <source>
        <strain evidence="1">201601109</strain>
    </source>
</reference>
<comment type="caution">
    <text evidence="1">The sequence shown here is derived from an EMBL/GenBank/DDBJ whole genome shotgun (WGS) entry which is preliminary data.</text>
</comment>
<dbReference type="EMBL" id="RQHU01000015">
    <property type="protein sequence ID" value="TGN13333.1"/>
    <property type="molecule type" value="Genomic_DNA"/>
</dbReference>
<evidence type="ECO:0000313" key="2">
    <source>
        <dbReference type="Proteomes" id="UP000297649"/>
    </source>
</evidence>
<dbReference type="RefSeq" id="WP_135743543.1">
    <property type="nucleotide sequence ID" value="NZ_RQHT01000008.1"/>
</dbReference>
<dbReference type="OrthoDB" id="839391at2"/>
<protein>
    <submittedName>
        <fullName evidence="1">Uncharacterized protein</fullName>
    </submittedName>
</protein>
<proteinExistence type="predicted"/>
<keyword evidence="2" id="KW-1185">Reference proteome</keyword>
<evidence type="ECO:0000313" key="1">
    <source>
        <dbReference type="EMBL" id="TGN13333.1"/>
    </source>
</evidence>
<sequence>MENQICQICKTRVDPSERYPNYVCENCSSESVSKDGRPLIFSNTAFTGGFKANFKDSLIEYKEESGHICFIKNIKCWAEEAHLGGIVIETYYPIISNNFFHIKNNLKRIKIKLEAAQTKIHNYIIEDPLRFFYKLKYEKLGYDPLGSGFREENLIEQINQTFTSIVTFLALRYLMEKFGEDIYEVNCQTESGFDIVNKEKGIIAEVFSTVDIHNNNKLKKDIEKISNLKSENKYIFYYAHKDSNTRETKDNEINIIKFSKEDLEAAFD</sequence>
<accession>A0A6H3NMD8</accession>
<organism evidence="1 2">
    <name type="scientific">Leptospira bandrabouensis</name>
    <dbReference type="NCBI Taxonomy" id="2484903"/>
    <lineage>
        <taxon>Bacteria</taxon>
        <taxon>Pseudomonadati</taxon>
        <taxon>Spirochaetota</taxon>
        <taxon>Spirochaetia</taxon>
        <taxon>Leptospirales</taxon>
        <taxon>Leptospiraceae</taxon>
        <taxon>Leptospira</taxon>
    </lineage>
</organism>
<dbReference type="AlphaFoldDB" id="A0A6H3NMD8"/>
<gene>
    <name evidence="1" type="ORF">EHR08_11675</name>
</gene>